<organism evidence="2 3">
    <name type="scientific">Acetobacterium wieringae</name>
    <dbReference type="NCBI Taxonomy" id="52694"/>
    <lineage>
        <taxon>Bacteria</taxon>
        <taxon>Bacillati</taxon>
        <taxon>Bacillota</taxon>
        <taxon>Clostridia</taxon>
        <taxon>Eubacteriales</taxon>
        <taxon>Eubacteriaceae</taxon>
        <taxon>Acetobacterium</taxon>
    </lineage>
</organism>
<dbReference type="EMBL" id="CP087994">
    <property type="protein sequence ID" value="UYO63318.1"/>
    <property type="molecule type" value="Genomic_DNA"/>
</dbReference>
<proteinExistence type="predicted"/>
<evidence type="ECO:0000313" key="2">
    <source>
        <dbReference type="EMBL" id="UYO63318.1"/>
    </source>
</evidence>
<feature type="chain" id="PRO_5045858282" evidence="1">
    <location>
        <begin position="30"/>
        <end position="281"/>
    </location>
</feature>
<gene>
    <name evidence="2" type="ORF">LNN31_02410</name>
</gene>
<evidence type="ECO:0000313" key="3">
    <source>
        <dbReference type="Proteomes" id="UP001163550"/>
    </source>
</evidence>
<keyword evidence="3" id="KW-1185">Reference proteome</keyword>
<reference evidence="2" key="1">
    <citation type="submission" date="2021-11" db="EMBL/GenBank/DDBJ databases">
        <title>Isoprene-degrading acetogen.</title>
        <authorList>
            <person name="Yang Y."/>
            <person name="Jin H."/>
            <person name="Yan J."/>
        </authorList>
    </citation>
    <scope>NUCLEOTIDE SEQUENCE</scope>
    <source>
        <strain evidence="2">Berkeley</strain>
    </source>
</reference>
<accession>A0ABY6HFW8</accession>
<name>A0ABY6HFW8_9FIRM</name>
<dbReference type="Proteomes" id="UP001163550">
    <property type="component" value="Chromosome"/>
</dbReference>
<protein>
    <submittedName>
        <fullName evidence="2">DUF4430 domain-containing protein</fullName>
    </submittedName>
</protein>
<dbReference type="RefSeq" id="WP_228879325.1">
    <property type="nucleotide sequence ID" value="NZ_CABIIK010000010.1"/>
</dbReference>
<keyword evidence="1" id="KW-0732">Signal</keyword>
<evidence type="ECO:0000256" key="1">
    <source>
        <dbReference type="SAM" id="SignalP"/>
    </source>
</evidence>
<sequence>MKIKSYGKKALAVVGSMAMLAAFASPTFAATNTTQYVTVDVEKATLNGGYVVEPTLIELTSGMTALQALQAASSDVHSVSSQYGNYIDYVTDNDARSASNPYIGYEGSGYTFLTQANAADVQAGYQAADTHSWKHSPAALAADYSKLAAYDYNANSGWMVTVNNASPWTGADTALSAGDVVRLEYTVYSGCDLGFTGYPQDAAGTWATVVSPFTGTTDGSGNKVDKDDLITKIADINANYNGTWGSTQYSAIDAANSVVTNPTATPAVVSSALSALNIAFI</sequence>
<feature type="signal peptide" evidence="1">
    <location>
        <begin position="1"/>
        <end position="29"/>
    </location>
</feature>